<dbReference type="InterPro" id="IPR055152">
    <property type="entry name" value="Transketolase-like_C_2"/>
</dbReference>
<dbReference type="InterPro" id="IPR005475">
    <property type="entry name" value="Transketolase-like_Pyr-bd"/>
</dbReference>
<gene>
    <name evidence="17" type="primary">tkt</name>
    <name evidence="17" type="ORF">GCM10007063_17750</name>
</gene>
<dbReference type="GO" id="GO:0006098">
    <property type="term" value="P:pentose-phosphate shunt"/>
    <property type="evidence" value="ECO:0007669"/>
    <property type="project" value="TreeGrafter"/>
</dbReference>
<dbReference type="Pfam" id="PF02779">
    <property type="entry name" value="Transket_pyr"/>
    <property type="match status" value="1"/>
</dbReference>
<dbReference type="PANTHER" id="PTHR43522">
    <property type="entry name" value="TRANSKETOLASE"/>
    <property type="match status" value="1"/>
</dbReference>
<dbReference type="SMART" id="SM00861">
    <property type="entry name" value="Transket_pyr"/>
    <property type="match status" value="1"/>
</dbReference>
<dbReference type="GO" id="GO:0004802">
    <property type="term" value="F:transketolase activity"/>
    <property type="evidence" value="ECO:0007669"/>
    <property type="project" value="UniProtKB-UniRule"/>
</dbReference>
<keyword evidence="18" id="KW-1185">Reference proteome</keyword>
<dbReference type="CDD" id="cd07033">
    <property type="entry name" value="TPP_PYR_DXS_TK_like"/>
    <property type="match status" value="1"/>
</dbReference>
<feature type="binding site" evidence="13">
    <location>
        <position position="70"/>
    </location>
    <ligand>
        <name>thiamine diphosphate</name>
        <dbReference type="ChEBI" id="CHEBI:58937"/>
    </ligand>
</feature>
<feature type="binding site" evidence="12">
    <location>
        <position position="359"/>
    </location>
    <ligand>
        <name>substrate</name>
    </ligand>
</feature>
<feature type="binding site" evidence="13">
    <location>
        <position position="438"/>
    </location>
    <ligand>
        <name>thiamine diphosphate</name>
        <dbReference type="ChEBI" id="CHEBI:58937"/>
    </ligand>
</feature>
<dbReference type="GO" id="GO:0005829">
    <property type="term" value="C:cytosol"/>
    <property type="evidence" value="ECO:0007669"/>
    <property type="project" value="TreeGrafter"/>
</dbReference>
<evidence type="ECO:0000256" key="12">
    <source>
        <dbReference type="PIRSR" id="PIRSR605478-2"/>
    </source>
</evidence>
<evidence type="ECO:0000313" key="17">
    <source>
        <dbReference type="EMBL" id="GGJ95749.1"/>
    </source>
</evidence>
<comment type="cofactor">
    <cofactor evidence="14">
        <name>Mg(2+)</name>
        <dbReference type="ChEBI" id="CHEBI:18420"/>
    </cofactor>
    <text evidence="14">Binds 1 Mg(2+) ion per subunit. Can also utilize other divalent metal cations, such as Ca(2+), Mn(2+) and Co(2+).</text>
</comment>
<feature type="binding site" evidence="12">
    <location>
        <position position="521"/>
    </location>
    <ligand>
        <name>substrate</name>
    </ligand>
</feature>
<evidence type="ECO:0000256" key="3">
    <source>
        <dbReference type="ARBA" id="ARBA00013152"/>
    </source>
</evidence>
<feature type="binding site" evidence="13">
    <location>
        <position position="265"/>
    </location>
    <ligand>
        <name>thiamine diphosphate</name>
        <dbReference type="ChEBI" id="CHEBI:58937"/>
    </ligand>
</feature>
<dbReference type="FunFam" id="3.40.50.920:FF:000003">
    <property type="entry name" value="Transketolase"/>
    <property type="match status" value="1"/>
</dbReference>
<name>A0A917PW64_9BACI</name>
<evidence type="ECO:0000256" key="2">
    <source>
        <dbReference type="ARBA" id="ARBA00011738"/>
    </source>
</evidence>
<dbReference type="Pfam" id="PF22613">
    <property type="entry name" value="Transketolase_C_1"/>
    <property type="match status" value="1"/>
</dbReference>
<reference evidence="17" key="2">
    <citation type="submission" date="2020-09" db="EMBL/GenBank/DDBJ databases">
        <authorList>
            <person name="Sun Q."/>
            <person name="Ohkuma M."/>
        </authorList>
    </citation>
    <scope>NUCLEOTIDE SEQUENCE</scope>
    <source>
        <strain evidence="17">JCM 12580</strain>
    </source>
</reference>
<feature type="site" description="Important for catalytic activity" evidence="15">
    <location>
        <position position="30"/>
    </location>
</feature>
<evidence type="ECO:0000313" key="18">
    <source>
        <dbReference type="Proteomes" id="UP000658382"/>
    </source>
</evidence>
<keyword evidence="6 14" id="KW-0479">Metal-binding</keyword>
<proteinExistence type="inferred from homology"/>
<feature type="site" description="Important for catalytic activity" evidence="15">
    <location>
        <position position="265"/>
    </location>
</feature>
<evidence type="ECO:0000256" key="11">
    <source>
        <dbReference type="PIRSR" id="PIRSR605478-1"/>
    </source>
</evidence>
<feature type="binding site" evidence="12">
    <location>
        <position position="30"/>
    </location>
    <ligand>
        <name>substrate</name>
    </ligand>
</feature>
<keyword evidence="8 13" id="KW-0786">Thiamine pyrophosphate</keyword>
<dbReference type="PROSITE" id="PS00802">
    <property type="entry name" value="TRANSKETOLASE_2"/>
    <property type="match status" value="1"/>
</dbReference>
<feature type="domain" description="Transketolase-like pyrimidine-binding" evidence="16">
    <location>
        <begin position="356"/>
        <end position="526"/>
    </location>
</feature>
<feature type="binding site" evidence="13">
    <location>
        <begin position="118"/>
        <end position="120"/>
    </location>
    <ligand>
        <name>thiamine diphosphate</name>
        <dbReference type="ChEBI" id="CHEBI:58937"/>
    </ligand>
</feature>
<dbReference type="FunFam" id="3.40.50.970:FF:000004">
    <property type="entry name" value="Transketolase"/>
    <property type="match status" value="1"/>
</dbReference>
<keyword evidence="7 14" id="KW-0460">Magnesium</keyword>
<dbReference type="Gene3D" id="3.40.50.920">
    <property type="match status" value="1"/>
</dbReference>
<comment type="catalytic activity">
    <reaction evidence="9">
        <text>D-sedoheptulose 7-phosphate + D-glyceraldehyde 3-phosphate = aldehydo-D-ribose 5-phosphate + D-xylulose 5-phosphate</text>
        <dbReference type="Rhea" id="RHEA:10508"/>
        <dbReference type="ChEBI" id="CHEBI:57483"/>
        <dbReference type="ChEBI" id="CHEBI:57737"/>
        <dbReference type="ChEBI" id="CHEBI:58273"/>
        <dbReference type="ChEBI" id="CHEBI:59776"/>
        <dbReference type="EC" id="2.2.1.1"/>
    </reaction>
</comment>
<dbReference type="CDD" id="cd02012">
    <property type="entry name" value="TPP_TK"/>
    <property type="match status" value="1"/>
</dbReference>
<evidence type="ECO:0000256" key="1">
    <source>
        <dbReference type="ARBA" id="ARBA00007131"/>
    </source>
</evidence>
<feature type="binding site" evidence="13">
    <location>
        <position position="160"/>
    </location>
    <ligand>
        <name>thiamine diphosphate</name>
        <dbReference type="ChEBI" id="CHEBI:58937"/>
    </ligand>
</feature>
<comment type="cofactor">
    <cofactor evidence="13">
        <name>thiamine diphosphate</name>
        <dbReference type="ChEBI" id="CHEBI:58937"/>
    </cofactor>
    <text evidence="13">Binds 1 thiamine pyrophosphate per subunit. During the reaction, the substrate forms a covalent intermediate with the cofactor.</text>
</comment>
<dbReference type="InterPro" id="IPR020826">
    <property type="entry name" value="Transketolase_BS"/>
</dbReference>
<dbReference type="FunFam" id="3.40.50.970:FF:000003">
    <property type="entry name" value="Transketolase"/>
    <property type="match status" value="1"/>
</dbReference>
<evidence type="ECO:0000256" key="14">
    <source>
        <dbReference type="PIRSR" id="PIRSR605478-4"/>
    </source>
</evidence>
<comment type="subunit">
    <text evidence="2">Homodimer.</text>
</comment>
<accession>A0A917PW64</accession>
<dbReference type="GO" id="GO:0046872">
    <property type="term" value="F:metal ion binding"/>
    <property type="evidence" value="ECO:0007669"/>
    <property type="project" value="UniProtKB-KW"/>
</dbReference>
<sequence length="664" mass="73392">MQTASSVSKLSINTIRTLTLDSVENAQHGHPGMPIGSAPMAYTLWKSFMNINPNDPNWFNRDRFVLSAGHGSMLHYALLHLSGFDVAIEDLKGFRQWGSITPGHPEYGMTPGVEVTTGPLGQGVPAAVGMALAEKHLASVYNKQAFQVIDHYTYAICSDGDLMEGVSYEAASFAGHMRLNKLIMLYDSNGVSLDDNLEESFSDDIQKRFESMGWHYLYVEDGRDTEEIAKQIREAQLEETKPTIIEVKNVIGYGLEGIEGTHNAHSDPVGQEAIEKAKTFYNWDYESPFYVPDEVYKDFSSIRDNGSAKQTEWNELFDRYKSEHPQLAKELERVIKGELPAGWENELPAFETGEKVATRVSASETLNNLGTKLPELTGGSADLATSNKAVLKEHDYLSRKNYAGRNVRFGVREFAMGAIANGMALHGLRPFVSTFFVFSDYLRPSIRLAALMGLPITYIFTHDSIAVGQDGPTHQPVEHLASFRAMPNMSLIRPADANETKAAWKAALMQQSTPTMLVLGRQGVPTLEATQELAESGVMKGAYILSPAKQDAEGILLASGSEVHLVLEAQSRLANDNIYVDVVSMPSWDLFDQQSQEYKDAVLKPELKKRLVVELGSKVGWKEYAGDNGAVMSIDMFGASAPGDEVIEQYGFTVEKVAERYKLL</sequence>
<feature type="binding site" evidence="12">
    <location>
        <position position="462"/>
    </location>
    <ligand>
        <name>substrate</name>
    </ligand>
</feature>
<dbReference type="InterPro" id="IPR029061">
    <property type="entry name" value="THDP-binding"/>
</dbReference>
<dbReference type="InterPro" id="IPR009014">
    <property type="entry name" value="Transketo_C/PFOR_II"/>
</dbReference>
<organism evidence="17 18">
    <name type="scientific">Lentibacillus kapialis</name>
    <dbReference type="NCBI Taxonomy" id="340214"/>
    <lineage>
        <taxon>Bacteria</taxon>
        <taxon>Bacillati</taxon>
        <taxon>Bacillota</taxon>
        <taxon>Bacilli</taxon>
        <taxon>Bacillales</taxon>
        <taxon>Bacillaceae</taxon>
        <taxon>Lentibacillus</taxon>
    </lineage>
</organism>
<dbReference type="SUPFAM" id="SSF52518">
    <property type="entry name" value="Thiamin diphosphate-binding fold (THDP-binding)"/>
    <property type="match status" value="2"/>
</dbReference>
<evidence type="ECO:0000256" key="6">
    <source>
        <dbReference type="ARBA" id="ARBA00022723"/>
    </source>
</evidence>
<dbReference type="RefSeq" id="WP_188632744.1">
    <property type="nucleotide sequence ID" value="NZ_BMNQ01000021.1"/>
</dbReference>
<comment type="caution">
    <text evidence="17">The sequence shown here is derived from an EMBL/GenBank/DDBJ whole genome shotgun (WGS) entry which is preliminary data.</text>
</comment>
<keyword evidence="5" id="KW-0808">Transferase</keyword>
<feature type="binding site" evidence="13">
    <location>
        <position position="189"/>
    </location>
    <ligand>
        <name>thiamine diphosphate</name>
        <dbReference type="ChEBI" id="CHEBI:58937"/>
    </ligand>
</feature>
<dbReference type="EMBL" id="BMNQ01000021">
    <property type="protein sequence ID" value="GGJ95749.1"/>
    <property type="molecule type" value="Genomic_DNA"/>
</dbReference>
<reference evidence="17" key="1">
    <citation type="journal article" date="2014" name="Int. J. Syst. Evol. Microbiol.">
        <title>Complete genome sequence of Corynebacterium casei LMG S-19264T (=DSM 44701T), isolated from a smear-ripened cheese.</title>
        <authorList>
            <consortium name="US DOE Joint Genome Institute (JGI-PGF)"/>
            <person name="Walter F."/>
            <person name="Albersmeier A."/>
            <person name="Kalinowski J."/>
            <person name="Ruckert C."/>
        </authorList>
    </citation>
    <scope>NUCLEOTIDE SEQUENCE</scope>
    <source>
        <strain evidence="17">JCM 12580</strain>
    </source>
</reference>
<dbReference type="Pfam" id="PF00456">
    <property type="entry name" value="Transketolase_N"/>
    <property type="match status" value="1"/>
</dbReference>
<dbReference type="EC" id="2.2.1.1" evidence="3 10"/>
<feature type="binding site" evidence="14">
    <location>
        <position position="159"/>
    </location>
    <ligand>
        <name>Mg(2+)</name>
        <dbReference type="ChEBI" id="CHEBI:18420"/>
    </ligand>
</feature>
<dbReference type="SUPFAM" id="SSF52922">
    <property type="entry name" value="TK C-terminal domain-like"/>
    <property type="match status" value="1"/>
</dbReference>
<evidence type="ECO:0000256" key="13">
    <source>
        <dbReference type="PIRSR" id="PIRSR605478-3"/>
    </source>
</evidence>
<dbReference type="Gene3D" id="3.40.50.970">
    <property type="match status" value="2"/>
</dbReference>
<evidence type="ECO:0000256" key="8">
    <source>
        <dbReference type="ARBA" id="ARBA00023052"/>
    </source>
</evidence>
<feature type="binding site" evidence="12">
    <location>
        <position position="470"/>
    </location>
    <ligand>
        <name>substrate</name>
    </ligand>
</feature>
<evidence type="ECO:0000256" key="5">
    <source>
        <dbReference type="ARBA" id="ARBA00022679"/>
    </source>
</evidence>
<dbReference type="InterPro" id="IPR005474">
    <property type="entry name" value="Transketolase_N"/>
</dbReference>
<dbReference type="AlphaFoldDB" id="A0A917PW64"/>
<feature type="binding site" evidence="14">
    <location>
        <position position="191"/>
    </location>
    <ligand>
        <name>Mg(2+)</name>
        <dbReference type="ChEBI" id="CHEBI:18420"/>
    </ligand>
</feature>
<dbReference type="InterPro" id="IPR033247">
    <property type="entry name" value="Transketolase_fam"/>
</dbReference>
<evidence type="ECO:0000256" key="10">
    <source>
        <dbReference type="NCBIfam" id="TIGR00232"/>
    </source>
</evidence>
<dbReference type="NCBIfam" id="TIGR00232">
    <property type="entry name" value="tktlase_bact"/>
    <property type="match status" value="1"/>
</dbReference>
<dbReference type="Proteomes" id="UP000658382">
    <property type="component" value="Unassembled WGS sequence"/>
</dbReference>
<feature type="active site" description="Proton donor" evidence="11">
    <location>
        <position position="413"/>
    </location>
</feature>
<feature type="binding site" evidence="12">
    <location>
        <position position="386"/>
    </location>
    <ligand>
        <name>substrate</name>
    </ligand>
</feature>
<comment type="similarity">
    <text evidence="1">Belongs to the transketolase family.</text>
</comment>
<evidence type="ECO:0000256" key="9">
    <source>
        <dbReference type="ARBA" id="ARBA00049473"/>
    </source>
</evidence>
<feature type="binding site" evidence="12">
    <location>
        <position position="265"/>
    </location>
    <ligand>
        <name>substrate</name>
    </ligand>
</feature>
<evidence type="ECO:0000256" key="7">
    <source>
        <dbReference type="ARBA" id="ARBA00022842"/>
    </source>
</evidence>
<dbReference type="PANTHER" id="PTHR43522:SF2">
    <property type="entry name" value="TRANSKETOLASE 1-RELATED"/>
    <property type="match status" value="1"/>
</dbReference>
<protein>
    <recommendedName>
        <fullName evidence="4 10">Transketolase</fullName>
        <ecNumber evidence="3 10">2.2.1.1</ecNumber>
    </recommendedName>
</protein>
<evidence type="ECO:0000259" key="16">
    <source>
        <dbReference type="SMART" id="SM00861"/>
    </source>
</evidence>
<feature type="binding site" evidence="14">
    <location>
        <position position="189"/>
    </location>
    <ligand>
        <name>Mg(2+)</name>
        <dbReference type="ChEBI" id="CHEBI:18420"/>
    </ligand>
</feature>
<evidence type="ECO:0000256" key="15">
    <source>
        <dbReference type="PIRSR" id="PIRSR605478-5"/>
    </source>
</evidence>
<dbReference type="InterPro" id="IPR005478">
    <property type="entry name" value="Transketolase_bac-like"/>
</dbReference>
<evidence type="ECO:0000256" key="4">
    <source>
        <dbReference type="ARBA" id="ARBA00016662"/>
    </source>
</evidence>
<feature type="binding site" evidence="12">
    <location>
        <position position="474"/>
    </location>
    <ligand>
        <name>substrate</name>
    </ligand>
</feature>